<proteinExistence type="predicted"/>
<protein>
    <submittedName>
        <fullName evidence="2">Cytochrome P450</fullName>
    </submittedName>
</protein>
<accession>A0AC35GDS0</accession>
<dbReference type="WBParaSite" id="PS1159_v2.g4126.t1">
    <property type="protein sequence ID" value="PS1159_v2.g4126.t1"/>
    <property type="gene ID" value="PS1159_v2.g4126"/>
</dbReference>
<name>A0AC35GDS0_9BILA</name>
<organism evidence="1 2">
    <name type="scientific">Panagrolaimus sp. PS1159</name>
    <dbReference type="NCBI Taxonomy" id="55785"/>
    <lineage>
        <taxon>Eukaryota</taxon>
        <taxon>Metazoa</taxon>
        <taxon>Ecdysozoa</taxon>
        <taxon>Nematoda</taxon>
        <taxon>Chromadorea</taxon>
        <taxon>Rhabditida</taxon>
        <taxon>Tylenchina</taxon>
        <taxon>Panagrolaimomorpha</taxon>
        <taxon>Panagrolaimoidea</taxon>
        <taxon>Panagrolaimidae</taxon>
        <taxon>Panagrolaimus</taxon>
    </lineage>
</organism>
<reference evidence="2" key="1">
    <citation type="submission" date="2022-11" db="UniProtKB">
        <authorList>
            <consortium name="WormBaseParasite"/>
        </authorList>
    </citation>
    <scope>IDENTIFICATION</scope>
</reference>
<evidence type="ECO:0000313" key="2">
    <source>
        <dbReference type="WBParaSite" id="PS1159_v2.g4126.t1"/>
    </source>
</evidence>
<dbReference type="Proteomes" id="UP000887580">
    <property type="component" value="Unplaced"/>
</dbReference>
<sequence length="492" mass="56768">MFGVILISLFAIYIFHQFYWRRMNLPPGPMPLPLIGNLNILDINGIDTQLLQLKKQYGNVFTLWIPTPAIVVGGLQQLQTIFTKNGDNVAGRPYSFIMDEIFMGPYGIVYGHDSFWKSQRKFVLHVLRDFGVGKPILEDAIQIQAADVCNYFKSLNGKPISVKKVLVTCVGNIIYQLIFGTTIPLDSTLIHEKEQLAVNASAAFRHPFVLLVTLFPFLKNFRFLAGKTYHDSIECSVAFANFFKNHIKEHRETINYEGEPRDYTDAFLIEQRKQNPTLKDEGEWSDKQLIGALSDLFGAGIETTATTLEMFIYYMIHNPDIQKKIQEEIDRVIGKDKIIRMADQPKLPYFNACLQEVQRLAVVIPMNLLHRTTKSITFDGYVIPKDTIIIPQFEMVHKDEKEFPDPWKFNPARFLDAKNNFVKDDRVTPFSVGKRACVGEALARMELFIFAATFFQRFEFHAEDPKKLPPFEFHYTLVKNIKIFNCRIIERK</sequence>
<evidence type="ECO:0000313" key="1">
    <source>
        <dbReference type="Proteomes" id="UP000887580"/>
    </source>
</evidence>